<dbReference type="InterPro" id="IPR005624">
    <property type="entry name" value="PduO/GlcC-like"/>
</dbReference>
<dbReference type="KEGG" id="pdu:PDUR_23025"/>
<dbReference type="PANTHER" id="PTHR28255:SF1">
    <property type="entry name" value="UPF0303 PROTEIN YBR137W"/>
    <property type="match status" value="1"/>
</dbReference>
<dbReference type="Proteomes" id="UP000029409">
    <property type="component" value="Chromosome"/>
</dbReference>
<dbReference type="Pfam" id="PF03928">
    <property type="entry name" value="HbpS-like"/>
    <property type="match status" value="1"/>
</dbReference>
<dbReference type="eggNOG" id="COG4702">
    <property type="taxonomic scope" value="Bacteria"/>
</dbReference>
<sequence length="154" mass="17117">MNLQTLEQLENELELTQFTNEDALELGLTIINYAKEQGTAVAVHIERNRVPLFTHLMDGTSEENVHWLYRKKRVVDHYNKSSAYIAARFEQNGTTHAESSLLPPAEYQAVGGSLPLRIKHSGSIGSVTVAGLTGPLDHDYAVEGLKRFLAARKS</sequence>
<evidence type="ECO:0000313" key="1">
    <source>
        <dbReference type="EMBL" id="AIQ14455.1"/>
    </source>
</evidence>
<dbReference type="RefSeq" id="WP_042208223.1">
    <property type="nucleotide sequence ID" value="NZ_CP009288.1"/>
</dbReference>
<accession>A0A089HUP6</accession>
<reference evidence="1 2" key="1">
    <citation type="submission" date="2014-08" db="EMBL/GenBank/DDBJ databases">
        <title>Comparative genomics of the Paenibacillus odorifer group.</title>
        <authorList>
            <person name="den Bakker H.C."/>
            <person name="Tsai Y.-C."/>
            <person name="Martin N."/>
            <person name="Korlach J."/>
            <person name="Wiedmann M."/>
        </authorList>
    </citation>
    <scope>NUCLEOTIDE SEQUENCE [LARGE SCALE GENOMIC DNA]</scope>
    <source>
        <strain evidence="1 2">DSM 1735</strain>
    </source>
</reference>
<proteinExistence type="predicted"/>
<organism evidence="1 2">
    <name type="scientific">Paenibacillus durus</name>
    <name type="common">Paenibacillus azotofixans</name>
    <dbReference type="NCBI Taxonomy" id="44251"/>
    <lineage>
        <taxon>Bacteria</taxon>
        <taxon>Bacillati</taxon>
        <taxon>Bacillota</taxon>
        <taxon>Bacilli</taxon>
        <taxon>Bacillales</taxon>
        <taxon>Paenibacillaceae</taxon>
        <taxon>Paenibacillus</taxon>
    </lineage>
</organism>
<keyword evidence="2" id="KW-1185">Reference proteome</keyword>
<dbReference type="SUPFAM" id="SSF143744">
    <property type="entry name" value="GlcG-like"/>
    <property type="match status" value="1"/>
</dbReference>
<protein>
    <submittedName>
        <fullName evidence="1">Uncharacterized protein</fullName>
    </submittedName>
</protein>
<dbReference type="Gene3D" id="3.30.450.150">
    <property type="entry name" value="Haem-degrading domain"/>
    <property type="match status" value="1"/>
</dbReference>
<gene>
    <name evidence="1" type="ORF">PDUR_23025</name>
</gene>
<dbReference type="InterPro" id="IPR010371">
    <property type="entry name" value="YBR137W-like"/>
</dbReference>
<dbReference type="EMBL" id="CP009288">
    <property type="protein sequence ID" value="AIQ14455.1"/>
    <property type="molecule type" value="Genomic_DNA"/>
</dbReference>
<dbReference type="PIRSF" id="PIRSF008757">
    <property type="entry name" value="UCP008757"/>
    <property type="match status" value="1"/>
</dbReference>
<name>A0A089HUP6_PAEDU</name>
<dbReference type="InterPro" id="IPR038084">
    <property type="entry name" value="PduO/GlcC-like_sf"/>
</dbReference>
<dbReference type="AlphaFoldDB" id="A0A089HUP6"/>
<dbReference type="OrthoDB" id="9815315at2"/>
<dbReference type="PANTHER" id="PTHR28255">
    <property type="match status" value="1"/>
</dbReference>
<evidence type="ECO:0000313" key="2">
    <source>
        <dbReference type="Proteomes" id="UP000029409"/>
    </source>
</evidence>